<sequence length="177" mass="19950">MLVREVKMWKASRKQADFLKALKITISIKKPGSDSLTITAGPDFHCRVLGFGHYEMSKSRLEKWNGVTIVPPKAHLMELRRFLFLVSQLPAKPNLPLVAENSFILSCNGIVSIPGHLWSSSLPSIHELWIRSCPDLVSIGGPNAKANIKDVLIEDRTKLEKSIKQPLCRGKLDWKRK</sequence>
<evidence type="ECO:0000313" key="2">
    <source>
        <dbReference type="Proteomes" id="UP000095767"/>
    </source>
</evidence>
<keyword evidence="2" id="KW-1185">Reference proteome</keyword>
<dbReference type="AlphaFoldDB" id="A0A1E5VDY9"/>
<protein>
    <submittedName>
        <fullName evidence="1">Uncharacterized protein</fullName>
    </submittedName>
</protein>
<name>A0A1E5VDY9_9POAL</name>
<organism evidence="1 2">
    <name type="scientific">Dichanthelium oligosanthes</name>
    <dbReference type="NCBI Taxonomy" id="888268"/>
    <lineage>
        <taxon>Eukaryota</taxon>
        <taxon>Viridiplantae</taxon>
        <taxon>Streptophyta</taxon>
        <taxon>Embryophyta</taxon>
        <taxon>Tracheophyta</taxon>
        <taxon>Spermatophyta</taxon>
        <taxon>Magnoliopsida</taxon>
        <taxon>Liliopsida</taxon>
        <taxon>Poales</taxon>
        <taxon>Poaceae</taxon>
        <taxon>PACMAD clade</taxon>
        <taxon>Panicoideae</taxon>
        <taxon>Panicodae</taxon>
        <taxon>Paniceae</taxon>
        <taxon>Dichantheliinae</taxon>
        <taxon>Dichanthelium</taxon>
    </lineage>
</organism>
<evidence type="ECO:0000313" key="1">
    <source>
        <dbReference type="EMBL" id="OEL23356.1"/>
    </source>
</evidence>
<dbReference type="EMBL" id="LWDX02042792">
    <property type="protein sequence ID" value="OEL23356.1"/>
    <property type="molecule type" value="Genomic_DNA"/>
</dbReference>
<dbReference type="Proteomes" id="UP000095767">
    <property type="component" value="Unassembled WGS sequence"/>
</dbReference>
<accession>A0A1E5VDY9</accession>
<proteinExistence type="predicted"/>
<comment type="caution">
    <text evidence="1">The sequence shown here is derived from an EMBL/GenBank/DDBJ whole genome shotgun (WGS) entry which is preliminary data.</text>
</comment>
<reference evidence="1 2" key="1">
    <citation type="submission" date="2016-09" db="EMBL/GenBank/DDBJ databases">
        <title>The draft genome of Dichanthelium oligosanthes: A C3 panicoid grass species.</title>
        <authorList>
            <person name="Studer A.J."/>
            <person name="Schnable J.C."/>
            <person name="Brutnell T.P."/>
        </authorList>
    </citation>
    <scope>NUCLEOTIDE SEQUENCE [LARGE SCALE GENOMIC DNA]</scope>
    <source>
        <strain evidence="2">cv. Kellogg 1175</strain>
        <tissue evidence="1">Leaf</tissue>
    </source>
</reference>
<gene>
    <name evidence="1" type="ORF">BAE44_0015626</name>
</gene>